<keyword evidence="3 7" id="KW-0812">Transmembrane</keyword>
<feature type="domain" description="NADH:quinone oxidoreductase/Mrp antiporter transmembrane" evidence="9">
    <location>
        <begin position="140"/>
        <end position="365"/>
    </location>
</feature>
<comment type="caution">
    <text evidence="10">The sequence shown here is derived from an EMBL/GenBank/DDBJ whole genome shotgun (WGS) entry which is preliminary data.</text>
</comment>
<feature type="transmembrane region" description="Helical" evidence="8">
    <location>
        <begin position="282"/>
        <end position="306"/>
    </location>
</feature>
<keyword evidence="6 8" id="KW-0472">Membrane</keyword>
<feature type="transmembrane region" description="Helical" evidence="8">
    <location>
        <begin position="341"/>
        <end position="364"/>
    </location>
</feature>
<organism evidence="10 11">
    <name type="scientific">Halomonas cerina</name>
    <dbReference type="NCBI Taxonomy" id="447424"/>
    <lineage>
        <taxon>Bacteria</taxon>
        <taxon>Pseudomonadati</taxon>
        <taxon>Pseudomonadota</taxon>
        <taxon>Gammaproteobacteria</taxon>
        <taxon>Oceanospirillales</taxon>
        <taxon>Halomonadaceae</taxon>
        <taxon>Halomonas</taxon>
    </lineage>
</organism>
<feature type="transmembrane region" description="Helical" evidence="8">
    <location>
        <begin position="216"/>
        <end position="240"/>
    </location>
</feature>
<evidence type="ECO:0000256" key="1">
    <source>
        <dbReference type="ARBA" id="ARBA00004651"/>
    </source>
</evidence>
<proteinExistence type="predicted"/>
<evidence type="ECO:0000313" key="11">
    <source>
        <dbReference type="Proteomes" id="UP000547614"/>
    </source>
</evidence>
<accession>A0A839V6P5</accession>
<dbReference type="GO" id="GO:0016829">
    <property type="term" value="F:lyase activity"/>
    <property type="evidence" value="ECO:0007669"/>
    <property type="project" value="UniProtKB-KW"/>
</dbReference>
<evidence type="ECO:0000256" key="8">
    <source>
        <dbReference type="SAM" id="Phobius"/>
    </source>
</evidence>
<dbReference type="PANTHER" id="PTHR42682">
    <property type="entry name" value="HYDROGENASE-4 COMPONENT F"/>
    <property type="match status" value="1"/>
</dbReference>
<protein>
    <submittedName>
        <fullName evidence="10">Formate hydrogenlyase subunit 3/multisubunit Na+/H+ antiporter MnhD subunit</fullName>
    </submittedName>
</protein>
<evidence type="ECO:0000256" key="3">
    <source>
        <dbReference type="ARBA" id="ARBA00022692"/>
    </source>
</evidence>
<feature type="transmembrane region" description="Helical" evidence="8">
    <location>
        <begin position="146"/>
        <end position="164"/>
    </location>
</feature>
<evidence type="ECO:0000313" key="10">
    <source>
        <dbReference type="EMBL" id="MBB3189688.1"/>
    </source>
</evidence>
<feature type="transmembrane region" description="Helical" evidence="8">
    <location>
        <begin position="252"/>
        <end position="270"/>
    </location>
</feature>
<dbReference type="Pfam" id="PF00361">
    <property type="entry name" value="Proton_antipo_M"/>
    <property type="match status" value="1"/>
</dbReference>
<feature type="transmembrane region" description="Helical" evidence="8">
    <location>
        <begin position="584"/>
        <end position="602"/>
    </location>
</feature>
<keyword evidence="10" id="KW-0456">Lyase</keyword>
<gene>
    <name evidence="10" type="ORF">FHR94_000912</name>
</gene>
<feature type="transmembrane region" description="Helical" evidence="8">
    <location>
        <begin position="83"/>
        <end position="102"/>
    </location>
</feature>
<sequence length="604" mass="63890">MSDALFALALPTALLWPLVLMLRVSLTVARTERGQPRALLDGLWCTAPLPALALALGSDEGALALDWWLLGGRWMLDGTRGPLLAFTALLWLLAGGYARGYLAGEQARAVAGDGAAEVRLTRFALLWPLTLSGNLLLLVAEDIASFYLGFAVMTFAAYGLVVHAETRDARTGGRAYLVMAVLGEGLILAGLLWGAGSAGTTMLDGLREGMLEAPGGAWMGLLLWLGFGVKAGVVGLHFWLPLAHPVAPTPASAVLSGVMIKAGLVGWLSTLPLGEPTAGETFVWLGRAMLVAGLAAAIGAALYGVCQRHPKVVLAYSSVSQMGMATALVAMGLVAPTLWPTLSAAVVLFAAHHGLTKGALFLGVGIGKHPPRLPTWLLWTLLALPALSLTGALASGLAAKWAVKAVLYDGGYPTMVTGLSLAAVGTTALMARTLWCQWQGKGQAREEGLEPLMSPMPLAWLATLLAALTLPWWLGGELMVRGWPPLDELSGLLWPLALGLVGAVTAWSVARRRPLRLTWRLPPGDLWWPLVRSGQRLRTRAQGSLDRLGSAQGAWVAWWVARERDAIRALDGMTRGEGWLRRHAAVLMMGLAVGLALLNVFAPA</sequence>
<evidence type="ECO:0000259" key="9">
    <source>
        <dbReference type="Pfam" id="PF00361"/>
    </source>
</evidence>
<keyword evidence="4 8" id="KW-1133">Transmembrane helix</keyword>
<feature type="transmembrane region" description="Helical" evidence="8">
    <location>
        <begin position="176"/>
        <end position="196"/>
    </location>
</feature>
<dbReference type="RefSeq" id="WP_183324425.1">
    <property type="nucleotide sequence ID" value="NZ_JACHXP010000003.1"/>
</dbReference>
<dbReference type="Proteomes" id="UP000547614">
    <property type="component" value="Unassembled WGS sequence"/>
</dbReference>
<feature type="transmembrane region" description="Helical" evidence="8">
    <location>
        <begin position="452"/>
        <end position="472"/>
    </location>
</feature>
<dbReference type="InterPro" id="IPR052175">
    <property type="entry name" value="ComplexI-like_HydComp"/>
</dbReference>
<feature type="transmembrane region" description="Helical" evidence="8">
    <location>
        <begin position="313"/>
        <end position="335"/>
    </location>
</feature>
<dbReference type="AlphaFoldDB" id="A0A839V6P5"/>
<comment type="subcellular location">
    <subcellularLocation>
        <location evidence="1">Cell membrane</location>
        <topology evidence="1">Multi-pass membrane protein</topology>
    </subcellularLocation>
    <subcellularLocation>
        <location evidence="7">Membrane</location>
        <topology evidence="7">Multi-pass membrane protein</topology>
    </subcellularLocation>
</comment>
<evidence type="ECO:0000256" key="2">
    <source>
        <dbReference type="ARBA" id="ARBA00022475"/>
    </source>
</evidence>
<evidence type="ECO:0000256" key="6">
    <source>
        <dbReference type="ARBA" id="ARBA00023136"/>
    </source>
</evidence>
<evidence type="ECO:0000256" key="5">
    <source>
        <dbReference type="ARBA" id="ARBA00023002"/>
    </source>
</evidence>
<keyword evidence="5" id="KW-0560">Oxidoreductase</keyword>
<reference evidence="10 11" key="1">
    <citation type="submission" date="2020-08" db="EMBL/GenBank/DDBJ databases">
        <title>Genomic Encyclopedia of Type Strains, Phase III (KMG-III): the genomes of soil and plant-associated and newly described type strains.</title>
        <authorList>
            <person name="Whitman W."/>
        </authorList>
    </citation>
    <scope>NUCLEOTIDE SEQUENCE [LARGE SCALE GENOMIC DNA]</scope>
    <source>
        <strain evidence="10 11">CECT 7282</strain>
    </source>
</reference>
<keyword evidence="2" id="KW-1003">Cell membrane</keyword>
<feature type="transmembrane region" description="Helical" evidence="8">
    <location>
        <begin position="492"/>
        <end position="510"/>
    </location>
</feature>
<dbReference type="GO" id="GO:0005886">
    <property type="term" value="C:plasma membrane"/>
    <property type="evidence" value="ECO:0007669"/>
    <property type="project" value="UniProtKB-SubCell"/>
</dbReference>
<feature type="transmembrane region" description="Helical" evidence="8">
    <location>
        <begin position="411"/>
        <end position="431"/>
    </location>
</feature>
<dbReference type="GO" id="GO:0016491">
    <property type="term" value="F:oxidoreductase activity"/>
    <property type="evidence" value="ECO:0007669"/>
    <property type="project" value="UniProtKB-KW"/>
</dbReference>
<feature type="transmembrane region" description="Helical" evidence="8">
    <location>
        <begin position="376"/>
        <end position="399"/>
    </location>
</feature>
<dbReference type="PANTHER" id="PTHR42682:SF4">
    <property type="entry name" value="NADH-UBIQUINONE_PLASTOQUINONE"/>
    <property type="match status" value="1"/>
</dbReference>
<evidence type="ECO:0000256" key="7">
    <source>
        <dbReference type="RuleBase" id="RU000320"/>
    </source>
</evidence>
<evidence type="ECO:0000256" key="4">
    <source>
        <dbReference type="ARBA" id="ARBA00022989"/>
    </source>
</evidence>
<dbReference type="InterPro" id="IPR001750">
    <property type="entry name" value="ND/Mrp_TM"/>
</dbReference>
<name>A0A839V6P5_9GAMM</name>
<keyword evidence="11" id="KW-1185">Reference proteome</keyword>
<dbReference type="EMBL" id="JACHXP010000003">
    <property type="protein sequence ID" value="MBB3189688.1"/>
    <property type="molecule type" value="Genomic_DNA"/>
</dbReference>